<dbReference type="InterPro" id="IPR050109">
    <property type="entry name" value="HTH-type_TetR-like_transc_reg"/>
</dbReference>
<dbReference type="PRINTS" id="PR00455">
    <property type="entry name" value="HTHTETR"/>
</dbReference>
<sequence length="226" mass="23869">MGSTPASGQGRRYAGASAVERRGERRERLIRAAIALYGERGYRQTTVTAVCRAAGLTPRYFYEAFAGSEALLLATLQEVSDYVAQHVAAAVVGVDGTPDERLRALLAAYYRLLRDDPASARVFLSEVSGIDEAVDALFTRSTVAFADLIARTLDPAHVDGATAPLARAGAMHGLLAIARHWVGEGCAEPVDILIKAAVPLCWMLVDTDTGYRVASGSSGGINEGGS</sequence>
<dbReference type="SUPFAM" id="SSF48498">
    <property type="entry name" value="Tetracyclin repressor-like, C-terminal domain"/>
    <property type="match status" value="1"/>
</dbReference>
<dbReference type="RefSeq" id="WP_177200100.1">
    <property type="nucleotide sequence ID" value="NZ_FOXP01000004.1"/>
</dbReference>
<dbReference type="Proteomes" id="UP000199586">
    <property type="component" value="Unassembled WGS sequence"/>
</dbReference>
<evidence type="ECO:0000313" key="5">
    <source>
        <dbReference type="Proteomes" id="UP000199586"/>
    </source>
</evidence>
<dbReference type="PANTHER" id="PTHR30055:SF226">
    <property type="entry name" value="HTH-TYPE TRANSCRIPTIONAL REGULATOR PKSA"/>
    <property type="match status" value="1"/>
</dbReference>
<keyword evidence="5" id="KW-1185">Reference proteome</keyword>
<dbReference type="Gene3D" id="1.10.357.10">
    <property type="entry name" value="Tetracycline Repressor, domain 2"/>
    <property type="match status" value="1"/>
</dbReference>
<dbReference type="InterPro" id="IPR009057">
    <property type="entry name" value="Homeodomain-like_sf"/>
</dbReference>
<gene>
    <name evidence="4" type="ORF">SAMN04488241_10412</name>
</gene>
<protein>
    <submittedName>
        <fullName evidence="4">Transcriptional regulator, TetR family</fullName>
    </submittedName>
</protein>
<evidence type="ECO:0000313" key="4">
    <source>
        <dbReference type="EMBL" id="SFP60136.1"/>
    </source>
</evidence>
<reference evidence="4 5" key="1">
    <citation type="submission" date="2016-10" db="EMBL/GenBank/DDBJ databases">
        <authorList>
            <person name="de Groot N.N."/>
        </authorList>
    </citation>
    <scope>NUCLEOTIDE SEQUENCE [LARGE SCALE GENOMIC DNA]</scope>
    <source>
        <strain evidence="4 5">CGMCC 1.9113</strain>
    </source>
</reference>
<proteinExistence type="predicted"/>
<evidence type="ECO:0000256" key="2">
    <source>
        <dbReference type="PROSITE-ProRule" id="PRU00335"/>
    </source>
</evidence>
<dbReference type="AlphaFoldDB" id="A0A1I5RQF5"/>
<dbReference type="SUPFAM" id="SSF46689">
    <property type="entry name" value="Homeodomain-like"/>
    <property type="match status" value="1"/>
</dbReference>
<dbReference type="InterPro" id="IPR001647">
    <property type="entry name" value="HTH_TetR"/>
</dbReference>
<keyword evidence="1 2" id="KW-0238">DNA-binding</keyword>
<dbReference type="PANTHER" id="PTHR30055">
    <property type="entry name" value="HTH-TYPE TRANSCRIPTIONAL REGULATOR RUTR"/>
    <property type="match status" value="1"/>
</dbReference>
<dbReference type="InterPro" id="IPR036271">
    <property type="entry name" value="Tet_transcr_reg_TetR-rel_C_sf"/>
</dbReference>
<evidence type="ECO:0000256" key="1">
    <source>
        <dbReference type="ARBA" id="ARBA00023125"/>
    </source>
</evidence>
<dbReference type="GO" id="GO:0000976">
    <property type="term" value="F:transcription cis-regulatory region binding"/>
    <property type="evidence" value="ECO:0007669"/>
    <property type="project" value="TreeGrafter"/>
</dbReference>
<accession>A0A1I5RQF5</accession>
<feature type="domain" description="HTH tetR-type" evidence="3">
    <location>
        <begin position="23"/>
        <end position="83"/>
    </location>
</feature>
<dbReference type="PROSITE" id="PS50977">
    <property type="entry name" value="HTH_TETR_2"/>
    <property type="match status" value="1"/>
</dbReference>
<dbReference type="GO" id="GO:0003700">
    <property type="term" value="F:DNA-binding transcription factor activity"/>
    <property type="evidence" value="ECO:0007669"/>
    <property type="project" value="TreeGrafter"/>
</dbReference>
<dbReference type="STRING" id="634430.SAMN04488241_10412"/>
<evidence type="ECO:0000259" key="3">
    <source>
        <dbReference type="PROSITE" id="PS50977"/>
    </source>
</evidence>
<feature type="DNA-binding region" description="H-T-H motif" evidence="2">
    <location>
        <begin position="46"/>
        <end position="65"/>
    </location>
</feature>
<name>A0A1I5RQF5_9SPHN</name>
<dbReference type="EMBL" id="FOXP01000004">
    <property type="protein sequence ID" value="SFP60136.1"/>
    <property type="molecule type" value="Genomic_DNA"/>
</dbReference>
<organism evidence="4 5">
    <name type="scientific">Sphingomonas rubra</name>
    <dbReference type="NCBI Taxonomy" id="634430"/>
    <lineage>
        <taxon>Bacteria</taxon>
        <taxon>Pseudomonadati</taxon>
        <taxon>Pseudomonadota</taxon>
        <taxon>Alphaproteobacteria</taxon>
        <taxon>Sphingomonadales</taxon>
        <taxon>Sphingomonadaceae</taxon>
        <taxon>Sphingomonas</taxon>
    </lineage>
</organism>
<dbReference type="Pfam" id="PF00440">
    <property type="entry name" value="TetR_N"/>
    <property type="match status" value="1"/>
</dbReference>